<reference evidence="10" key="1">
    <citation type="submission" date="2020-05" db="EMBL/GenBank/DDBJ databases">
        <title>Mycena genomes resolve the evolution of fungal bioluminescence.</title>
        <authorList>
            <person name="Tsai I.J."/>
        </authorList>
    </citation>
    <scope>NUCLEOTIDE SEQUENCE</scope>
    <source>
        <strain evidence="10">160909Yilan</strain>
    </source>
</reference>
<dbReference type="GO" id="GO:0016020">
    <property type="term" value="C:membrane"/>
    <property type="evidence" value="ECO:0007669"/>
    <property type="project" value="UniProtKB-SubCell"/>
</dbReference>
<feature type="transmembrane region" description="Helical" evidence="8">
    <location>
        <begin position="12"/>
        <end position="29"/>
    </location>
</feature>
<accession>A0A8H6ZCZ8</accession>
<proteinExistence type="inferred from homology"/>
<evidence type="ECO:0000313" key="11">
    <source>
        <dbReference type="Proteomes" id="UP000623467"/>
    </source>
</evidence>
<dbReference type="EMBL" id="JACAZH010000002">
    <property type="protein sequence ID" value="KAF7375034.1"/>
    <property type="molecule type" value="Genomic_DNA"/>
</dbReference>
<comment type="pathway">
    <text evidence="2">Secondary metabolite biosynthesis.</text>
</comment>
<dbReference type="InterPro" id="IPR044851">
    <property type="entry name" value="Wax_synthase"/>
</dbReference>
<feature type="transmembrane region" description="Helical" evidence="8">
    <location>
        <begin position="78"/>
        <end position="96"/>
    </location>
</feature>
<evidence type="ECO:0000256" key="4">
    <source>
        <dbReference type="ARBA" id="ARBA00022679"/>
    </source>
</evidence>
<keyword evidence="5 8" id="KW-0812">Transmembrane</keyword>
<name>A0A8H6ZCZ8_9AGAR</name>
<evidence type="ECO:0000256" key="5">
    <source>
        <dbReference type="ARBA" id="ARBA00022692"/>
    </source>
</evidence>
<protein>
    <submittedName>
        <fullName evidence="10">MBOAT-2 domain-containing protein</fullName>
    </submittedName>
</protein>
<keyword evidence="6 8" id="KW-1133">Transmembrane helix</keyword>
<keyword evidence="7 8" id="KW-0472">Membrane</keyword>
<organism evidence="10 11">
    <name type="scientific">Mycena sanguinolenta</name>
    <dbReference type="NCBI Taxonomy" id="230812"/>
    <lineage>
        <taxon>Eukaryota</taxon>
        <taxon>Fungi</taxon>
        <taxon>Dikarya</taxon>
        <taxon>Basidiomycota</taxon>
        <taxon>Agaricomycotina</taxon>
        <taxon>Agaricomycetes</taxon>
        <taxon>Agaricomycetidae</taxon>
        <taxon>Agaricales</taxon>
        <taxon>Marasmiineae</taxon>
        <taxon>Mycenaceae</taxon>
        <taxon>Mycena</taxon>
    </lineage>
</organism>
<evidence type="ECO:0000313" key="10">
    <source>
        <dbReference type="EMBL" id="KAF7375034.1"/>
    </source>
</evidence>
<feature type="transmembrane region" description="Helical" evidence="8">
    <location>
        <begin position="276"/>
        <end position="296"/>
    </location>
</feature>
<dbReference type="Proteomes" id="UP000623467">
    <property type="component" value="Unassembled WGS sequence"/>
</dbReference>
<feature type="domain" description="Wax synthase" evidence="9">
    <location>
        <begin position="231"/>
        <end position="309"/>
    </location>
</feature>
<dbReference type="GO" id="GO:0006629">
    <property type="term" value="P:lipid metabolic process"/>
    <property type="evidence" value="ECO:0007669"/>
    <property type="project" value="InterPro"/>
</dbReference>
<comment type="caution">
    <text evidence="10">The sequence shown here is derived from an EMBL/GenBank/DDBJ whole genome shotgun (WGS) entry which is preliminary data.</text>
</comment>
<evidence type="ECO:0000256" key="2">
    <source>
        <dbReference type="ARBA" id="ARBA00005179"/>
    </source>
</evidence>
<gene>
    <name evidence="10" type="ORF">MSAN_00389500</name>
</gene>
<evidence type="ECO:0000256" key="7">
    <source>
        <dbReference type="ARBA" id="ARBA00023136"/>
    </source>
</evidence>
<evidence type="ECO:0000256" key="6">
    <source>
        <dbReference type="ARBA" id="ARBA00022989"/>
    </source>
</evidence>
<feature type="transmembrane region" description="Helical" evidence="8">
    <location>
        <begin position="332"/>
        <end position="350"/>
    </location>
</feature>
<keyword evidence="4" id="KW-0808">Transferase</keyword>
<dbReference type="Pfam" id="PF13813">
    <property type="entry name" value="MBOAT_2"/>
    <property type="match status" value="1"/>
</dbReference>
<evidence type="ECO:0000256" key="8">
    <source>
        <dbReference type="SAM" id="Phobius"/>
    </source>
</evidence>
<comment type="similarity">
    <text evidence="3">Belongs to the wax synthase family.</text>
</comment>
<evidence type="ECO:0000259" key="9">
    <source>
        <dbReference type="Pfam" id="PF13813"/>
    </source>
</evidence>
<comment type="subcellular location">
    <subcellularLocation>
        <location evidence="1">Membrane</location>
        <topology evidence="1">Multi-pass membrane protein</topology>
    </subcellularLocation>
</comment>
<evidence type="ECO:0000256" key="1">
    <source>
        <dbReference type="ARBA" id="ARBA00004141"/>
    </source>
</evidence>
<keyword evidence="11" id="KW-1185">Reference proteome</keyword>
<dbReference type="AlphaFoldDB" id="A0A8H6ZCZ8"/>
<feature type="transmembrane region" description="Helical" evidence="8">
    <location>
        <begin position="302"/>
        <end position="320"/>
    </location>
</feature>
<evidence type="ECO:0000256" key="3">
    <source>
        <dbReference type="ARBA" id="ARBA00007282"/>
    </source>
</evidence>
<dbReference type="OrthoDB" id="1077582at2759"/>
<feature type="transmembrane region" description="Helical" evidence="8">
    <location>
        <begin position="41"/>
        <end position="58"/>
    </location>
</feature>
<dbReference type="PANTHER" id="PTHR31595:SF57">
    <property type="entry name" value="OS04G0481900 PROTEIN"/>
    <property type="match status" value="1"/>
</dbReference>
<sequence>MSSHVSIRSPLTFASFFHTFVPPPLLYYLLNVLAILGPTTFVYRLALLPVILFMSYRAAVSLDIARGFLSINPGRLEYLNQAMVLAMFIVCMRSLVRTFSSQIPRRKETRNRLALDAADLTFNLRSVGWNLSAGMKVGPMRPLVPSAYLVATARSLAIHVLIFDCLHYICQILAPVGGVYDMTISDPFLRSVRSTVVTILVGLCIHSAIQIGGDAFGIIGVGLIGQSSSEWPPIFDSPWLATSLTDFWAARWHQLFRQDFLALGAKPLTLVAGRPGGVLGAFLVSGILHYVGLWGMGRGTDVRVIYFFLVMGVGVILEGFWKRLTGSRVSGWMGWIWSCVWIVGWGPLMADPWCISGIMASVFVPPPVRPSVWLHRLATNIYITFS</sequence>
<dbReference type="PANTHER" id="PTHR31595">
    <property type="entry name" value="LONG-CHAIN-ALCOHOL O-FATTY-ACYLTRANSFERASE 3-RELATED"/>
    <property type="match status" value="1"/>
</dbReference>
<dbReference type="GO" id="GO:0008374">
    <property type="term" value="F:O-acyltransferase activity"/>
    <property type="evidence" value="ECO:0007669"/>
    <property type="project" value="InterPro"/>
</dbReference>
<dbReference type="InterPro" id="IPR032805">
    <property type="entry name" value="Wax_synthase_dom"/>
</dbReference>